<name>A0AA36HCM2_CYLNA</name>
<feature type="non-terminal residue" evidence="2">
    <location>
        <position position="1"/>
    </location>
</feature>
<proteinExistence type="predicted"/>
<feature type="transmembrane region" description="Helical" evidence="1">
    <location>
        <begin position="63"/>
        <end position="86"/>
    </location>
</feature>
<dbReference type="SUPFAM" id="SSF103473">
    <property type="entry name" value="MFS general substrate transporter"/>
    <property type="match status" value="1"/>
</dbReference>
<dbReference type="GO" id="GO:0016020">
    <property type="term" value="C:membrane"/>
    <property type="evidence" value="ECO:0007669"/>
    <property type="project" value="TreeGrafter"/>
</dbReference>
<dbReference type="PANTHER" id="PTHR45757:SF17">
    <property type="entry name" value="MAJOR FACILITATOR SUPERFAMILY (MFS) PROFILE DOMAIN-CONTAINING PROTEIN"/>
    <property type="match status" value="1"/>
</dbReference>
<dbReference type="EMBL" id="CATQJL010000316">
    <property type="protein sequence ID" value="CAJ0607722.1"/>
    <property type="molecule type" value="Genomic_DNA"/>
</dbReference>
<dbReference type="InterPro" id="IPR036259">
    <property type="entry name" value="MFS_trans_sf"/>
</dbReference>
<reference evidence="2" key="1">
    <citation type="submission" date="2023-07" db="EMBL/GenBank/DDBJ databases">
        <authorList>
            <consortium name="CYATHOMIX"/>
        </authorList>
    </citation>
    <scope>NUCLEOTIDE SEQUENCE</scope>
    <source>
        <strain evidence="2">N/A</strain>
    </source>
</reference>
<gene>
    <name evidence="2" type="ORF">CYNAS_LOCUS19705</name>
</gene>
<dbReference type="Proteomes" id="UP001176961">
    <property type="component" value="Unassembled WGS sequence"/>
</dbReference>
<feature type="transmembrane region" description="Helical" evidence="1">
    <location>
        <begin position="33"/>
        <end position="51"/>
    </location>
</feature>
<keyword evidence="1" id="KW-0812">Transmembrane</keyword>
<evidence type="ECO:0000256" key="1">
    <source>
        <dbReference type="SAM" id="Phobius"/>
    </source>
</evidence>
<keyword evidence="3" id="KW-1185">Reference proteome</keyword>
<dbReference type="AlphaFoldDB" id="A0AA36HCM2"/>
<keyword evidence="1" id="KW-0472">Membrane</keyword>
<dbReference type="PANTHER" id="PTHR45757">
    <property type="entry name" value="PROTEIN CBG23364-RELATED"/>
    <property type="match status" value="1"/>
</dbReference>
<sequence length="108" mass="12062">MWFFNSVSVGLAGVCCALIGVFSAEWPKTGVTLFTLVITCMGFSPVGFYKCGTLCSRQYAHFVLAAVQYMKCVAMFVAPGTVALLVHDESRYNQWRYVYWINGILLII</sequence>
<protein>
    <submittedName>
        <fullName evidence="2">Uncharacterized protein</fullName>
    </submittedName>
</protein>
<evidence type="ECO:0000313" key="2">
    <source>
        <dbReference type="EMBL" id="CAJ0607722.1"/>
    </source>
</evidence>
<organism evidence="2 3">
    <name type="scientific">Cylicocyclus nassatus</name>
    <name type="common">Nematode worm</name>
    <dbReference type="NCBI Taxonomy" id="53992"/>
    <lineage>
        <taxon>Eukaryota</taxon>
        <taxon>Metazoa</taxon>
        <taxon>Ecdysozoa</taxon>
        <taxon>Nematoda</taxon>
        <taxon>Chromadorea</taxon>
        <taxon>Rhabditida</taxon>
        <taxon>Rhabditina</taxon>
        <taxon>Rhabditomorpha</taxon>
        <taxon>Strongyloidea</taxon>
        <taxon>Strongylidae</taxon>
        <taxon>Cylicocyclus</taxon>
    </lineage>
</organism>
<comment type="caution">
    <text evidence="2">The sequence shown here is derived from an EMBL/GenBank/DDBJ whole genome shotgun (WGS) entry which is preliminary data.</text>
</comment>
<keyword evidence="1" id="KW-1133">Transmembrane helix</keyword>
<evidence type="ECO:0000313" key="3">
    <source>
        <dbReference type="Proteomes" id="UP001176961"/>
    </source>
</evidence>
<accession>A0AA36HCM2</accession>